<evidence type="ECO:0000313" key="6">
    <source>
        <dbReference type="Proteomes" id="UP000515728"/>
    </source>
</evidence>
<dbReference type="PANTHER" id="PTHR44846">
    <property type="entry name" value="MANNOSYL-D-GLYCERATE TRANSPORT/METABOLISM SYSTEM REPRESSOR MNGR-RELATED"/>
    <property type="match status" value="1"/>
</dbReference>
<evidence type="ECO:0000256" key="1">
    <source>
        <dbReference type="ARBA" id="ARBA00023015"/>
    </source>
</evidence>
<dbReference type="PANTHER" id="PTHR44846:SF17">
    <property type="entry name" value="GNTR-FAMILY TRANSCRIPTIONAL REGULATOR"/>
    <property type="match status" value="1"/>
</dbReference>
<dbReference type="InterPro" id="IPR000524">
    <property type="entry name" value="Tscrpt_reg_HTH_GntR"/>
</dbReference>
<dbReference type="InterPro" id="IPR011663">
    <property type="entry name" value="UTRA"/>
</dbReference>
<sequence length="248" mass="27563">MPEIQKVLPKYLQIAGHIRDQIVRGDLSPGDEVPSERELAARWSVARPTAARALESLRVQGLVESRQGSGTYVRASQSAPRARERYERGRDLGTMYGATESVEFLATDIVAGPDHVVEALQLPAGSDVIRRTRLLRGEGGKPIELSTSWFAPDLAEQAPRLLHPERLLGGTGKYIAEVTGRVSEYARDQVAARLATADERRLLELPRPAAVLVYRLTAYDSSDLPIQFDDATYPSDRWAFRQEYPLAR</sequence>
<dbReference type="InterPro" id="IPR028978">
    <property type="entry name" value="Chorismate_lyase_/UTRA_dom_sf"/>
</dbReference>
<dbReference type="PRINTS" id="PR00035">
    <property type="entry name" value="HTHGNTR"/>
</dbReference>
<dbReference type="SMART" id="SM00345">
    <property type="entry name" value="HTH_GNTR"/>
    <property type="match status" value="1"/>
</dbReference>
<feature type="domain" description="HTH gntR-type" evidence="4">
    <location>
        <begin position="8"/>
        <end position="76"/>
    </location>
</feature>
<dbReference type="CDD" id="cd07377">
    <property type="entry name" value="WHTH_GntR"/>
    <property type="match status" value="1"/>
</dbReference>
<keyword evidence="2" id="KW-0238">DNA-binding</keyword>
<dbReference type="PROSITE" id="PS50949">
    <property type="entry name" value="HTH_GNTR"/>
    <property type="match status" value="1"/>
</dbReference>
<dbReference type="SUPFAM" id="SSF46785">
    <property type="entry name" value="Winged helix' DNA-binding domain"/>
    <property type="match status" value="1"/>
</dbReference>
<evidence type="ECO:0000256" key="2">
    <source>
        <dbReference type="ARBA" id="ARBA00023125"/>
    </source>
</evidence>
<dbReference type="Pfam" id="PF07702">
    <property type="entry name" value="UTRA"/>
    <property type="match status" value="1"/>
</dbReference>
<keyword evidence="3" id="KW-0804">Transcription</keyword>
<reference evidence="5 6" key="1">
    <citation type="submission" date="2020-08" db="EMBL/GenBank/DDBJ databases">
        <authorList>
            <person name="Mo P."/>
        </authorList>
    </citation>
    <scope>NUCLEOTIDE SEQUENCE [LARGE SCALE GENOMIC DNA]</scope>
    <source>
        <strain evidence="5 6">CGMCC 4.1532</strain>
    </source>
</reference>
<dbReference type="AlphaFoldDB" id="A0A7G7ML46"/>
<dbReference type="Proteomes" id="UP000515728">
    <property type="component" value="Chromosome"/>
</dbReference>
<dbReference type="GO" id="GO:0003677">
    <property type="term" value="F:DNA binding"/>
    <property type="evidence" value="ECO:0007669"/>
    <property type="project" value="UniProtKB-KW"/>
</dbReference>
<accession>A0A7G7ML46</accession>
<dbReference type="GO" id="GO:0045892">
    <property type="term" value="P:negative regulation of DNA-templated transcription"/>
    <property type="evidence" value="ECO:0007669"/>
    <property type="project" value="TreeGrafter"/>
</dbReference>
<dbReference type="GO" id="GO:0003700">
    <property type="term" value="F:DNA-binding transcription factor activity"/>
    <property type="evidence" value="ECO:0007669"/>
    <property type="project" value="InterPro"/>
</dbReference>
<dbReference type="InterPro" id="IPR036390">
    <property type="entry name" value="WH_DNA-bd_sf"/>
</dbReference>
<name>A0A7G7ML46_9PSEU</name>
<dbReference type="Gene3D" id="1.10.10.10">
    <property type="entry name" value="Winged helix-like DNA-binding domain superfamily/Winged helix DNA-binding domain"/>
    <property type="match status" value="1"/>
</dbReference>
<keyword evidence="6" id="KW-1185">Reference proteome</keyword>
<dbReference type="Pfam" id="PF00392">
    <property type="entry name" value="GntR"/>
    <property type="match status" value="1"/>
</dbReference>
<organism evidence="5 6">
    <name type="scientific">Pseudonocardia petroleophila</name>
    <dbReference type="NCBI Taxonomy" id="37331"/>
    <lineage>
        <taxon>Bacteria</taxon>
        <taxon>Bacillati</taxon>
        <taxon>Actinomycetota</taxon>
        <taxon>Actinomycetes</taxon>
        <taxon>Pseudonocardiales</taxon>
        <taxon>Pseudonocardiaceae</taxon>
        <taxon>Pseudonocardia</taxon>
    </lineage>
</organism>
<dbReference type="Gene3D" id="3.40.1410.10">
    <property type="entry name" value="Chorismate lyase-like"/>
    <property type="match status" value="1"/>
</dbReference>
<evidence type="ECO:0000256" key="3">
    <source>
        <dbReference type="ARBA" id="ARBA00023163"/>
    </source>
</evidence>
<dbReference type="KEGG" id="ppel:H6H00_05935"/>
<dbReference type="SUPFAM" id="SSF64288">
    <property type="entry name" value="Chorismate lyase-like"/>
    <property type="match status" value="1"/>
</dbReference>
<keyword evidence="1" id="KW-0805">Transcription regulation</keyword>
<dbReference type="InterPro" id="IPR036388">
    <property type="entry name" value="WH-like_DNA-bd_sf"/>
</dbReference>
<proteinExistence type="predicted"/>
<evidence type="ECO:0000313" key="5">
    <source>
        <dbReference type="EMBL" id="QNG53507.1"/>
    </source>
</evidence>
<protein>
    <submittedName>
        <fullName evidence="5">GntR family transcriptional regulator</fullName>
    </submittedName>
</protein>
<dbReference type="EMBL" id="CP060131">
    <property type="protein sequence ID" value="QNG53507.1"/>
    <property type="molecule type" value="Genomic_DNA"/>
</dbReference>
<gene>
    <name evidence="5" type="ORF">H6H00_05935</name>
</gene>
<dbReference type="RefSeq" id="WP_185720334.1">
    <property type="nucleotide sequence ID" value="NZ_BAAAWI010000001.1"/>
</dbReference>
<dbReference type="SMART" id="SM00866">
    <property type="entry name" value="UTRA"/>
    <property type="match status" value="1"/>
</dbReference>
<dbReference type="InterPro" id="IPR050679">
    <property type="entry name" value="Bact_HTH_transcr_reg"/>
</dbReference>
<evidence type="ECO:0000259" key="4">
    <source>
        <dbReference type="PROSITE" id="PS50949"/>
    </source>
</evidence>